<evidence type="ECO:0000313" key="2">
    <source>
        <dbReference type="EMBL" id="MCL7749171.1"/>
    </source>
</evidence>
<protein>
    <submittedName>
        <fullName evidence="2">DUF2268 domain-containing protein</fullName>
    </submittedName>
</protein>
<evidence type="ECO:0000259" key="1">
    <source>
        <dbReference type="Pfam" id="PF10026"/>
    </source>
</evidence>
<feature type="domain" description="DUF2268" evidence="1">
    <location>
        <begin position="79"/>
        <end position="269"/>
    </location>
</feature>
<reference evidence="2" key="1">
    <citation type="submission" date="2022-02" db="EMBL/GenBank/DDBJ databases">
        <title>Halalkalibacter sp. nov. isolated from Lonar Lake, India.</title>
        <authorList>
            <person name="Joshi A."/>
            <person name="Thite S."/>
            <person name="Lodha T."/>
        </authorList>
    </citation>
    <scope>NUCLEOTIDE SEQUENCE</scope>
    <source>
        <strain evidence="2">MEB205</strain>
    </source>
</reference>
<organism evidence="2 3">
    <name type="scientific">Halalkalibacter alkaliphilus</name>
    <dbReference type="NCBI Taxonomy" id="2917993"/>
    <lineage>
        <taxon>Bacteria</taxon>
        <taxon>Bacillati</taxon>
        <taxon>Bacillota</taxon>
        <taxon>Bacilli</taxon>
        <taxon>Bacillales</taxon>
        <taxon>Bacillaceae</taxon>
        <taxon>Halalkalibacter</taxon>
    </lineage>
</organism>
<gene>
    <name evidence="2" type="ORF">MF646_18790</name>
</gene>
<dbReference type="InterPro" id="IPR018728">
    <property type="entry name" value="DUF2268"/>
</dbReference>
<accession>A0A9X2CVL1</accession>
<keyword evidence="3" id="KW-1185">Reference proteome</keyword>
<evidence type="ECO:0000313" key="3">
    <source>
        <dbReference type="Proteomes" id="UP001139150"/>
    </source>
</evidence>
<dbReference type="RefSeq" id="WP_250098032.1">
    <property type="nucleotide sequence ID" value="NZ_JAKRYL010000024.1"/>
</dbReference>
<sequence>MGVVRTDKWLYHYNNKWNKAKTIEEKVVCQRDLIIEPLCEIFSTNDVLGLHQYLIQMGLFLPDQSINLEYEKWSETLPWFIIKEQFLKLQHKWNGPDVKIYILPMNDHDQFLKKELGGKTGLSLDSGIVLFINSSTTKEDLLALITHEYHHICRLQAMNQAEESVTFLESMVMEGLAEFAVKEELGVGACASWTTRYDHAWTNQWFERWIRPNLQKKGRKNYLPLLYGNKELGIPLWLGYYTGYKIIESATDESDTTLRLLPLSADTFLDRSLFKT</sequence>
<dbReference type="AlphaFoldDB" id="A0A9X2CVL1"/>
<dbReference type="Pfam" id="PF10026">
    <property type="entry name" value="DUF2268"/>
    <property type="match status" value="1"/>
</dbReference>
<dbReference type="Proteomes" id="UP001139150">
    <property type="component" value="Unassembled WGS sequence"/>
</dbReference>
<dbReference type="EMBL" id="JAKRYL010000024">
    <property type="protein sequence ID" value="MCL7749171.1"/>
    <property type="molecule type" value="Genomic_DNA"/>
</dbReference>
<proteinExistence type="predicted"/>
<comment type="caution">
    <text evidence="2">The sequence shown here is derived from an EMBL/GenBank/DDBJ whole genome shotgun (WGS) entry which is preliminary data.</text>
</comment>
<name>A0A9X2CVL1_9BACI</name>